<comment type="caution">
    <text evidence="1">The sequence shown here is derived from an EMBL/GenBank/DDBJ whole genome shotgun (WGS) entry which is preliminary data.</text>
</comment>
<proteinExistence type="predicted"/>
<name>A0A2P6SP98_ROSCH</name>
<gene>
    <name evidence="1" type="ORF">RchiOBHm_Chr1g0381881</name>
</gene>
<accession>A0A2P6SP98</accession>
<organism evidence="1 2">
    <name type="scientific">Rosa chinensis</name>
    <name type="common">China rose</name>
    <dbReference type="NCBI Taxonomy" id="74649"/>
    <lineage>
        <taxon>Eukaryota</taxon>
        <taxon>Viridiplantae</taxon>
        <taxon>Streptophyta</taxon>
        <taxon>Embryophyta</taxon>
        <taxon>Tracheophyta</taxon>
        <taxon>Spermatophyta</taxon>
        <taxon>Magnoliopsida</taxon>
        <taxon>eudicotyledons</taxon>
        <taxon>Gunneridae</taxon>
        <taxon>Pentapetalae</taxon>
        <taxon>rosids</taxon>
        <taxon>fabids</taxon>
        <taxon>Rosales</taxon>
        <taxon>Rosaceae</taxon>
        <taxon>Rosoideae</taxon>
        <taxon>Rosoideae incertae sedis</taxon>
        <taxon>Rosa</taxon>
    </lineage>
</organism>
<evidence type="ECO:0000313" key="1">
    <source>
        <dbReference type="EMBL" id="PRQ60495.1"/>
    </source>
</evidence>
<sequence length="58" mass="6862">MNTTPLIRVREKERVFLRRQSKIDFRMVCWVSLSMFLLWNLGFKASHSIHAALLTKKG</sequence>
<protein>
    <submittedName>
        <fullName evidence="1">Uncharacterized protein</fullName>
    </submittedName>
</protein>
<keyword evidence="2" id="KW-1185">Reference proteome</keyword>
<dbReference type="Gramene" id="PRQ60495">
    <property type="protein sequence ID" value="PRQ60495"/>
    <property type="gene ID" value="RchiOBHm_Chr1g0381881"/>
</dbReference>
<dbReference type="EMBL" id="PDCK01000039">
    <property type="protein sequence ID" value="PRQ60495.1"/>
    <property type="molecule type" value="Genomic_DNA"/>
</dbReference>
<dbReference type="Proteomes" id="UP000238479">
    <property type="component" value="Chromosome 1"/>
</dbReference>
<evidence type="ECO:0000313" key="2">
    <source>
        <dbReference type="Proteomes" id="UP000238479"/>
    </source>
</evidence>
<reference evidence="1 2" key="1">
    <citation type="journal article" date="2018" name="Nat. Genet.">
        <title>The Rosa genome provides new insights in the design of modern roses.</title>
        <authorList>
            <person name="Bendahmane M."/>
        </authorList>
    </citation>
    <scope>NUCLEOTIDE SEQUENCE [LARGE SCALE GENOMIC DNA]</scope>
    <source>
        <strain evidence="2">cv. Old Blush</strain>
    </source>
</reference>
<dbReference type="AlphaFoldDB" id="A0A2P6SP98"/>